<name>A0AC61NMM7_9FIRM</name>
<evidence type="ECO:0000313" key="2">
    <source>
        <dbReference type="Proteomes" id="UP000682782"/>
    </source>
</evidence>
<protein>
    <submittedName>
        <fullName evidence="1">DUF2273 domain-containing protein</fullName>
    </submittedName>
</protein>
<evidence type="ECO:0000313" key="1">
    <source>
        <dbReference type="EMBL" id="QUC68243.1"/>
    </source>
</evidence>
<proteinExistence type="predicted"/>
<reference evidence="1" key="1">
    <citation type="submission" date="2021-01" db="EMBL/GenBank/DDBJ databases">
        <title>Complete genome sequence of Clostridiales bacterium R-7.</title>
        <authorList>
            <person name="Mahoney-Kurpe S.C."/>
            <person name="Palevich N."/>
            <person name="Koike S."/>
            <person name="Moon C.D."/>
            <person name="Attwood G.T."/>
        </authorList>
    </citation>
    <scope>NUCLEOTIDE SEQUENCE</scope>
    <source>
        <strain evidence="1">R-7</strain>
    </source>
</reference>
<sequence>MNLKKGTPLCGLILGAILVGIGALMMLIGFWKTLLLCVLFGVGYFLGTVENKREFMKTTANKLIPDKEVKVIDLKTELKREQAVIEQAVEAEPKPEKKTVKKTAEKKTDKE</sequence>
<accession>A0AC61NMM7</accession>
<keyword evidence="2" id="KW-1185">Reference proteome</keyword>
<organism evidence="1 2">
    <name type="scientific">Aristaeella hokkaidonensis</name>
    <dbReference type="NCBI Taxonomy" id="3046382"/>
    <lineage>
        <taxon>Bacteria</taxon>
        <taxon>Bacillati</taxon>
        <taxon>Bacillota</taxon>
        <taxon>Clostridia</taxon>
        <taxon>Eubacteriales</taxon>
        <taxon>Aristaeellaceae</taxon>
        <taxon>Aristaeella</taxon>
    </lineage>
</organism>
<gene>
    <name evidence="1" type="ORF">JYE49_05985</name>
</gene>
<dbReference type="Proteomes" id="UP000682782">
    <property type="component" value="Chromosome"/>
</dbReference>
<dbReference type="EMBL" id="CP068393">
    <property type="protein sequence ID" value="QUC68243.1"/>
    <property type="molecule type" value="Genomic_DNA"/>
</dbReference>